<feature type="signal peptide" evidence="1">
    <location>
        <begin position="1"/>
        <end position="19"/>
    </location>
</feature>
<protein>
    <submittedName>
        <fullName evidence="2">Uncharacterized protein</fullName>
    </submittedName>
</protein>
<comment type="caution">
    <text evidence="2">The sequence shown here is derived from an EMBL/GenBank/DDBJ whole genome shotgun (WGS) entry which is preliminary data.</text>
</comment>
<dbReference type="Proteomes" id="UP000240530">
    <property type="component" value="Unassembled WGS sequence"/>
</dbReference>
<proteinExistence type="predicted"/>
<dbReference type="EMBL" id="PYNS01000025">
    <property type="protein sequence ID" value="PSV08846.1"/>
    <property type="molecule type" value="Genomic_DNA"/>
</dbReference>
<accession>A0A2T3KRB3</accession>
<evidence type="ECO:0000256" key="1">
    <source>
        <dbReference type="SAM" id="SignalP"/>
    </source>
</evidence>
<feature type="chain" id="PRO_5015424410" evidence="1">
    <location>
        <begin position="20"/>
        <end position="143"/>
    </location>
</feature>
<evidence type="ECO:0000313" key="3">
    <source>
        <dbReference type="Proteomes" id="UP000240530"/>
    </source>
</evidence>
<organism evidence="2 3">
    <name type="scientific">Photobacterium leiognathi subsp. mandapamensis</name>
    <name type="common">Photobacterium mandapamensis</name>
    <dbReference type="NCBI Taxonomy" id="48408"/>
    <lineage>
        <taxon>Bacteria</taxon>
        <taxon>Pseudomonadati</taxon>
        <taxon>Pseudomonadota</taxon>
        <taxon>Gammaproteobacteria</taxon>
        <taxon>Vibrionales</taxon>
        <taxon>Vibrionaceae</taxon>
        <taxon>Photobacterium</taxon>
    </lineage>
</organism>
<keyword evidence="1" id="KW-0732">Signal</keyword>
<dbReference type="RefSeq" id="WP_107185862.1">
    <property type="nucleotide sequence ID" value="NZ_JAWQGC010000001.1"/>
</dbReference>
<gene>
    <name evidence="2" type="ORF">C0W93_17625</name>
</gene>
<reference evidence="2 3" key="1">
    <citation type="submission" date="2018-03" db="EMBL/GenBank/DDBJ databases">
        <title>Whole genome sequencing of Histamine producing bacteria.</title>
        <authorList>
            <person name="Butler K."/>
        </authorList>
    </citation>
    <scope>NUCLEOTIDE SEQUENCE [LARGE SCALE GENOMIC DNA]</scope>
    <source>
        <strain evidence="2 3">Res.4.1</strain>
    </source>
</reference>
<name>A0A2T3KRB3_PHOLD</name>
<dbReference type="AlphaFoldDB" id="A0A2T3KRB3"/>
<sequence length="143" mass="15976">MKKIFCTTSLALFSIVSHAECQVPTSLDGLTLENEIEPVYSSINPNAGAIARVTYGIDTYTAKFINDQEAPLFTGLYVYRVIDKANGIGLLYGYESKPFTKPSHTILFKCLTDDRGKAIFTQLLGKHEEKSRQNTITYTVLRD</sequence>
<evidence type="ECO:0000313" key="2">
    <source>
        <dbReference type="EMBL" id="PSV08846.1"/>
    </source>
</evidence>